<name>A0A8H6RM24_9PEZI</name>
<sequence length="184" mass="19936">MCKLTRSCWHGRLDEALQKYNSMLSRMIKGSFDINLDDEDGFQDSNNRLSSFKTIRASNRSFSSPFLTIMQFTKITFLGFVAIVAAIPAQVTDQNSHKTIINNDATANLKAAATPIPKANALQDSKTGPTCDKTKDTCLTQNILDGKPCTISCPDDKGVFKDTAGTCVTLPNGGPRECCVGVCS</sequence>
<evidence type="ECO:0000313" key="2">
    <source>
        <dbReference type="Proteomes" id="UP000660729"/>
    </source>
</evidence>
<accession>A0A8H6RM24</accession>
<reference evidence="1" key="1">
    <citation type="submission" date="2020-04" db="EMBL/GenBank/DDBJ databases">
        <title>Draft genome resource of the tomato pathogen Pseudocercospora fuligena.</title>
        <authorList>
            <person name="Zaccaron A."/>
        </authorList>
    </citation>
    <scope>NUCLEOTIDE SEQUENCE</scope>
    <source>
        <strain evidence="1">PF001</strain>
    </source>
</reference>
<evidence type="ECO:0000313" key="1">
    <source>
        <dbReference type="EMBL" id="KAF7193328.1"/>
    </source>
</evidence>
<comment type="caution">
    <text evidence="1">The sequence shown here is derived from an EMBL/GenBank/DDBJ whole genome shotgun (WGS) entry which is preliminary data.</text>
</comment>
<dbReference type="Proteomes" id="UP000660729">
    <property type="component" value="Unassembled WGS sequence"/>
</dbReference>
<organism evidence="1 2">
    <name type="scientific">Pseudocercospora fuligena</name>
    <dbReference type="NCBI Taxonomy" id="685502"/>
    <lineage>
        <taxon>Eukaryota</taxon>
        <taxon>Fungi</taxon>
        <taxon>Dikarya</taxon>
        <taxon>Ascomycota</taxon>
        <taxon>Pezizomycotina</taxon>
        <taxon>Dothideomycetes</taxon>
        <taxon>Dothideomycetidae</taxon>
        <taxon>Mycosphaerellales</taxon>
        <taxon>Mycosphaerellaceae</taxon>
        <taxon>Pseudocercospora</taxon>
    </lineage>
</organism>
<dbReference type="AlphaFoldDB" id="A0A8H6RM24"/>
<gene>
    <name evidence="1" type="ORF">HII31_05307</name>
</gene>
<dbReference type="EMBL" id="JABCIY010000089">
    <property type="protein sequence ID" value="KAF7193328.1"/>
    <property type="molecule type" value="Genomic_DNA"/>
</dbReference>
<keyword evidence="2" id="KW-1185">Reference proteome</keyword>
<protein>
    <submittedName>
        <fullName evidence="1">Uncharacterized protein</fullName>
    </submittedName>
</protein>
<proteinExistence type="predicted"/>